<proteinExistence type="predicted"/>
<dbReference type="Proteomes" id="UP001596156">
    <property type="component" value="Unassembled WGS sequence"/>
</dbReference>
<dbReference type="EMBL" id="JBHSKL010000059">
    <property type="protein sequence ID" value="MFC5229859.1"/>
    <property type="molecule type" value="Genomic_DNA"/>
</dbReference>
<dbReference type="GO" id="GO:0016746">
    <property type="term" value="F:acyltransferase activity"/>
    <property type="evidence" value="ECO:0007669"/>
    <property type="project" value="UniProtKB-KW"/>
</dbReference>
<sequence length="188" mass="20699">MSLDMVVVGKDQLDMLMPLILEQQYDVGKEVDLASTRTFFEGIVGQETSFQIMAVEKGAAVGLVMIDPIPNLQFADNVAYVHDVYVTESLRGVRGIGAMLVAAAFVESMRRGYEFAEGETSPDNRAARNLYSRMSKKLGIGCKEVDSVRLLVDLRPGIQRARTEPGYLDQLATPRLISRLGERPGADD</sequence>
<keyword evidence="2" id="KW-0808">Transferase</keyword>
<dbReference type="EC" id="2.3.-.-" evidence="2"/>
<accession>A0ABW0DKR6</accession>
<evidence type="ECO:0000259" key="1">
    <source>
        <dbReference type="PROSITE" id="PS51186"/>
    </source>
</evidence>
<reference evidence="3" key="1">
    <citation type="journal article" date="2019" name="Int. J. Syst. Evol. Microbiol.">
        <title>The Global Catalogue of Microorganisms (GCM) 10K type strain sequencing project: providing services to taxonomists for standard genome sequencing and annotation.</title>
        <authorList>
            <consortium name="The Broad Institute Genomics Platform"/>
            <consortium name="The Broad Institute Genome Sequencing Center for Infectious Disease"/>
            <person name="Wu L."/>
            <person name="Ma J."/>
        </authorList>
    </citation>
    <scope>NUCLEOTIDE SEQUENCE [LARGE SCALE GENOMIC DNA]</scope>
    <source>
        <strain evidence="3">CCM 8479</strain>
    </source>
</reference>
<evidence type="ECO:0000313" key="3">
    <source>
        <dbReference type="Proteomes" id="UP001596156"/>
    </source>
</evidence>
<dbReference type="InterPro" id="IPR000182">
    <property type="entry name" value="GNAT_dom"/>
</dbReference>
<comment type="caution">
    <text evidence="2">The sequence shown here is derived from an EMBL/GenBank/DDBJ whole genome shotgun (WGS) entry which is preliminary data.</text>
</comment>
<dbReference type="InterPro" id="IPR016181">
    <property type="entry name" value="Acyl_CoA_acyltransferase"/>
</dbReference>
<dbReference type="CDD" id="cd04301">
    <property type="entry name" value="NAT_SF"/>
    <property type="match status" value="1"/>
</dbReference>
<gene>
    <name evidence="2" type="ORF">ACFPN6_36070</name>
</gene>
<dbReference type="Pfam" id="PF00583">
    <property type="entry name" value="Acetyltransf_1"/>
    <property type="match status" value="1"/>
</dbReference>
<name>A0ABW0DKR6_STRFI</name>
<protein>
    <submittedName>
        <fullName evidence="2">GNAT family N-acetyltransferase</fullName>
        <ecNumber evidence="2">2.3.-.-</ecNumber>
    </submittedName>
</protein>
<organism evidence="2 3">
    <name type="scientific">Streptomyces fimbriatus</name>
    <dbReference type="NCBI Taxonomy" id="68197"/>
    <lineage>
        <taxon>Bacteria</taxon>
        <taxon>Bacillati</taxon>
        <taxon>Actinomycetota</taxon>
        <taxon>Actinomycetes</taxon>
        <taxon>Kitasatosporales</taxon>
        <taxon>Streptomycetaceae</taxon>
        <taxon>Streptomyces</taxon>
    </lineage>
</organism>
<evidence type="ECO:0000313" key="2">
    <source>
        <dbReference type="EMBL" id="MFC5229859.1"/>
    </source>
</evidence>
<feature type="domain" description="N-acetyltransferase" evidence="1">
    <location>
        <begin position="3"/>
        <end position="161"/>
    </location>
</feature>
<dbReference type="SUPFAM" id="SSF55729">
    <property type="entry name" value="Acyl-CoA N-acyltransferases (Nat)"/>
    <property type="match status" value="1"/>
</dbReference>
<keyword evidence="3" id="KW-1185">Reference proteome</keyword>
<keyword evidence="2" id="KW-0012">Acyltransferase</keyword>
<dbReference type="Gene3D" id="3.40.630.30">
    <property type="match status" value="1"/>
</dbReference>
<dbReference type="PROSITE" id="PS51186">
    <property type="entry name" value="GNAT"/>
    <property type="match status" value="1"/>
</dbReference>
<dbReference type="RefSeq" id="WP_344645298.1">
    <property type="nucleotide sequence ID" value="NZ_BAAASS010000015.1"/>
</dbReference>